<protein>
    <submittedName>
        <fullName evidence="9">NAD(P)H-nitrite reductase large subunit</fullName>
    </submittedName>
</protein>
<dbReference type="RefSeq" id="WP_181552755.1">
    <property type="nucleotide sequence ID" value="NZ_JACDUS010000017.1"/>
</dbReference>
<evidence type="ECO:0000256" key="1">
    <source>
        <dbReference type="ARBA" id="ARBA00022485"/>
    </source>
</evidence>
<evidence type="ECO:0000259" key="8">
    <source>
        <dbReference type="Pfam" id="PF03460"/>
    </source>
</evidence>
<dbReference type="InterPro" id="IPR006067">
    <property type="entry name" value="NO2/SO3_Rdtase_4Fe4S_dom"/>
</dbReference>
<dbReference type="Gene3D" id="3.30.413.10">
    <property type="entry name" value="Sulfite Reductase Hemoprotein, domain 1"/>
    <property type="match status" value="1"/>
</dbReference>
<dbReference type="Proteomes" id="UP000525298">
    <property type="component" value="Unassembled WGS sequence"/>
</dbReference>
<proteinExistence type="predicted"/>
<evidence type="ECO:0000313" key="9">
    <source>
        <dbReference type="EMBL" id="MBA2883141.1"/>
    </source>
</evidence>
<name>A0A7W0CCD7_9BACT</name>
<feature type="domain" description="Nitrite/sulphite reductase 4Fe-4S" evidence="7">
    <location>
        <begin position="85"/>
        <end position="213"/>
    </location>
</feature>
<dbReference type="PANTHER" id="PTHR43809:SF1">
    <property type="entry name" value="NITRITE REDUCTASE (NADH) LARGE SUBUNIT"/>
    <property type="match status" value="1"/>
</dbReference>
<dbReference type="SUPFAM" id="SSF56014">
    <property type="entry name" value="Nitrite and sulphite reductase 4Fe-4S domain-like"/>
    <property type="match status" value="1"/>
</dbReference>
<dbReference type="GO" id="GO:0020037">
    <property type="term" value="F:heme binding"/>
    <property type="evidence" value="ECO:0007669"/>
    <property type="project" value="InterPro"/>
</dbReference>
<dbReference type="PRINTS" id="PR00397">
    <property type="entry name" value="SIROHAEM"/>
</dbReference>
<comment type="caution">
    <text evidence="9">The sequence shown here is derived from an EMBL/GenBank/DDBJ whole genome shotgun (WGS) entry which is preliminary data.</text>
</comment>
<evidence type="ECO:0000256" key="3">
    <source>
        <dbReference type="ARBA" id="ARBA00022723"/>
    </source>
</evidence>
<sequence length="218" mass="23600">MLKLGEKGAIIQRDKETYAVAPHIPCGVVTPELLRKIADVAEKYNAQALKITSATRIAIVGLREEDIDNVWKDLDMSPGAAVGLCVRSIRACPGTTFCKLGQQDALGLGMELDKRYHGVDLPGKLKMAVSGCQINCAESWVRDVGLFGKSAGWTLVIGGNVGTHPRIAHELATELSDEQALEKVSQVIEYYKQNASKGERLGKMIERMGFDTVSAALC</sequence>
<evidence type="ECO:0000256" key="6">
    <source>
        <dbReference type="ARBA" id="ARBA00023014"/>
    </source>
</evidence>
<dbReference type="GO" id="GO:0046872">
    <property type="term" value="F:metal ion binding"/>
    <property type="evidence" value="ECO:0007669"/>
    <property type="project" value="UniProtKB-KW"/>
</dbReference>
<evidence type="ECO:0000259" key="7">
    <source>
        <dbReference type="Pfam" id="PF01077"/>
    </source>
</evidence>
<reference evidence="9 10" key="1">
    <citation type="submission" date="2020-07" db="EMBL/GenBank/DDBJ databases">
        <title>Genomic Encyclopedia of Type Strains, Phase IV (KMG-IV): sequencing the most valuable type-strain genomes for metagenomic binning, comparative biology and taxonomic classification.</title>
        <authorList>
            <person name="Goeker M."/>
        </authorList>
    </citation>
    <scope>NUCLEOTIDE SEQUENCE [LARGE SCALE GENOMIC DNA]</scope>
    <source>
        <strain evidence="9 10">DSM 17721</strain>
    </source>
</reference>
<evidence type="ECO:0000256" key="2">
    <source>
        <dbReference type="ARBA" id="ARBA00022617"/>
    </source>
</evidence>
<dbReference type="GO" id="GO:0051539">
    <property type="term" value="F:4 iron, 4 sulfur cluster binding"/>
    <property type="evidence" value="ECO:0007669"/>
    <property type="project" value="UniProtKB-KW"/>
</dbReference>
<keyword evidence="4" id="KW-0560">Oxidoreductase</keyword>
<dbReference type="InterPro" id="IPR005117">
    <property type="entry name" value="NiRdtase/SiRdtase_haem-b_fer"/>
</dbReference>
<accession>A0A7W0CCD7</accession>
<dbReference type="InterPro" id="IPR036136">
    <property type="entry name" value="Nit/Sulf_reduc_fer-like_dom_sf"/>
</dbReference>
<keyword evidence="10" id="KW-1185">Reference proteome</keyword>
<keyword evidence="3" id="KW-0479">Metal-binding</keyword>
<dbReference type="SUPFAM" id="SSF55124">
    <property type="entry name" value="Nitrite/Sulfite reductase N-terminal domain-like"/>
    <property type="match status" value="1"/>
</dbReference>
<dbReference type="AlphaFoldDB" id="A0A7W0CCD7"/>
<gene>
    <name evidence="9" type="ORF">HNR65_003502</name>
</gene>
<dbReference type="PIRSF" id="PIRSF037487">
    <property type="entry name" value="Sulfite_red_assimil"/>
    <property type="match status" value="1"/>
</dbReference>
<keyword evidence="1" id="KW-0004">4Fe-4S</keyword>
<dbReference type="Pfam" id="PF03460">
    <property type="entry name" value="NIR_SIR_ferr"/>
    <property type="match status" value="1"/>
</dbReference>
<dbReference type="PROSITE" id="PS00365">
    <property type="entry name" value="NIR_SIR"/>
    <property type="match status" value="1"/>
</dbReference>
<keyword evidence="6" id="KW-0411">Iron-sulfur</keyword>
<dbReference type="InterPro" id="IPR052034">
    <property type="entry name" value="NasD-like"/>
</dbReference>
<dbReference type="InterPro" id="IPR006066">
    <property type="entry name" value="NO2/SO3_Rdtase_FeS/sirohaem_BS"/>
</dbReference>
<keyword evidence="5" id="KW-0408">Iron</keyword>
<evidence type="ECO:0000256" key="4">
    <source>
        <dbReference type="ARBA" id="ARBA00023002"/>
    </source>
</evidence>
<evidence type="ECO:0000256" key="5">
    <source>
        <dbReference type="ARBA" id="ARBA00023004"/>
    </source>
</evidence>
<dbReference type="GO" id="GO:0016491">
    <property type="term" value="F:oxidoreductase activity"/>
    <property type="evidence" value="ECO:0007669"/>
    <property type="project" value="UniProtKB-KW"/>
</dbReference>
<dbReference type="InterPro" id="IPR017220">
    <property type="entry name" value="Sulphite_reductase_assimil"/>
</dbReference>
<evidence type="ECO:0000313" key="10">
    <source>
        <dbReference type="Proteomes" id="UP000525298"/>
    </source>
</evidence>
<organism evidence="9 10">
    <name type="scientific">Desulfosalsimonas propionicica</name>
    <dbReference type="NCBI Taxonomy" id="332175"/>
    <lineage>
        <taxon>Bacteria</taxon>
        <taxon>Pseudomonadati</taxon>
        <taxon>Thermodesulfobacteriota</taxon>
        <taxon>Desulfobacteria</taxon>
        <taxon>Desulfobacterales</taxon>
        <taxon>Desulfosalsimonadaceae</taxon>
        <taxon>Desulfosalsimonas</taxon>
    </lineage>
</organism>
<dbReference type="Gene3D" id="3.90.480.10">
    <property type="entry name" value="Sulfite Reductase Hemoprotein,Domain 2"/>
    <property type="match status" value="1"/>
</dbReference>
<feature type="domain" description="Nitrite/Sulfite reductase ferredoxin-like" evidence="8">
    <location>
        <begin position="11"/>
        <end position="75"/>
    </location>
</feature>
<keyword evidence="2" id="KW-0349">Heme</keyword>
<dbReference type="InterPro" id="IPR045854">
    <property type="entry name" value="NO2/SO3_Rdtase_4Fe4S_sf"/>
</dbReference>
<dbReference type="PANTHER" id="PTHR43809">
    <property type="entry name" value="NITRITE REDUCTASE (NADH) LARGE SUBUNIT"/>
    <property type="match status" value="1"/>
</dbReference>
<dbReference type="Pfam" id="PF01077">
    <property type="entry name" value="NIR_SIR"/>
    <property type="match status" value="1"/>
</dbReference>
<dbReference type="EMBL" id="JACDUS010000017">
    <property type="protein sequence ID" value="MBA2883141.1"/>
    <property type="molecule type" value="Genomic_DNA"/>
</dbReference>